<name>A0A1H8BTY3_9PROT</name>
<dbReference type="Pfam" id="PF16327">
    <property type="entry name" value="CcmF_C"/>
    <property type="match status" value="1"/>
</dbReference>
<evidence type="ECO:0000256" key="9">
    <source>
        <dbReference type="ARBA" id="ARBA00037230"/>
    </source>
</evidence>
<feature type="transmembrane region" description="Helical" evidence="11">
    <location>
        <begin position="6"/>
        <end position="29"/>
    </location>
</feature>
<feature type="transmembrane region" description="Helical" evidence="11">
    <location>
        <begin position="96"/>
        <end position="114"/>
    </location>
</feature>
<feature type="compositionally biased region" description="Basic and acidic residues" evidence="10">
    <location>
        <begin position="646"/>
        <end position="658"/>
    </location>
</feature>
<keyword evidence="8 11" id="KW-0472">Membrane</keyword>
<keyword evidence="5 11" id="KW-0812">Transmembrane</keyword>
<gene>
    <name evidence="14" type="ORF">SAMN05216404_101329</name>
</gene>
<keyword evidence="3" id="KW-1003">Cell membrane</keyword>
<comment type="similarity">
    <text evidence="2">Belongs to the CcmF/CycK/Ccl1/NrfE/CcsA family.</text>
</comment>
<dbReference type="NCBIfam" id="TIGR00353">
    <property type="entry name" value="nrfE"/>
    <property type="match status" value="1"/>
</dbReference>
<evidence type="ECO:0000256" key="3">
    <source>
        <dbReference type="ARBA" id="ARBA00022475"/>
    </source>
</evidence>
<feature type="transmembrane region" description="Helical" evidence="11">
    <location>
        <begin position="274"/>
        <end position="292"/>
    </location>
</feature>
<dbReference type="InterPro" id="IPR032523">
    <property type="entry name" value="CcmF_C"/>
</dbReference>
<feature type="region of interest" description="Disordered" evidence="10">
    <location>
        <begin position="646"/>
        <end position="679"/>
    </location>
</feature>
<evidence type="ECO:0000313" key="14">
    <source>
        <dbReference type="EMBL" id="SEM85478.1"/>
    </source>
</evidence>
<feature type="transmembrane region" description="Helical" evidence="11">
    <location>
        <begin position="491"/>
        <end position="514"/>
    </location>
</feature>
<dbReference type="PANTHER" id="PTHR43653:SF1">
    <property type="entry name" value="CYTOCHROME C-TYPE BIOGENESIS PROTEIN CCMF"/>
    <property type="match status" value="1"/>
</dbReference>
<dbReference type="GO" id="GO:0005886">
    <property type="term" value="C:plasma membrane"/>
    <property type="evidence" value="ECO:0007669"/>
    <property type="project" value="UniProtKB-SubCell"/>
</dbReference>
<dbReference type="AlphaFoldDB" id="A0A1H8BTY3"/>
<evidence type="ECO:0000256" key="7">
    <source>
        <dbReference type="ARBA" id="ARBA00022989"/>
    </source>
</evidence>
<feature type="transmembrane region" description="Helical" evidence="11">
    <location>
        <begin position="41"/>
        <end position="62"/>
    </location>
</feature>
<dbReference type="GO" id="GO:0017004">
    <property type="term" value="P:cytochrome complex assembly"/>
    <property type="evidence" value="ECO:0007669"/>
    <property type="project" value="UniProtKB-KW"/>
</dbReference>
<dbReference type="InterPro" id="IPR003568">
    <property type="entry name" value="Cyt_c_biogenesis_CcmF"/>
</dbReference>
<dbReference type="RefSeq" id="WP_074743823.1">
    <property type="nucleotide sequence ID" value="NZ_FOCT01000001.1"/>
</dbReference>
<comment type="subcellular location">
    <subcellularLocation>
        <location evidence="1">Cell inner membrane</location>
        <topology evidence="1">Multi-pass membrane protein</topology>
    </subcellularLocation>
</comment>
<dbReference type="Proteomes" id="UP000183898">
    <property type="component" value="Unassembled WGS sequence"/>
</dbReference>
<dbReference type="InterPro" id="IPR003567">
    <property type="entry name" value="Cyt_c_biogenesis"/>
</dbReference>
<evidence type="ECO:0000256" key="1">
    <source>
        <dbReference type="ARBA" id="ARBA00004429"/>
    </source>
</evidence>
<evidence type="ECO:0000259" key="12">
    <source>
        <dbReference type="Pfam" id="PF01578"/>
    </source>
</evidence>
<evidence type="ECO:0000313" key="15">
    <source>
        <dbReference type="Proteomes" id="UP000183898"/>
    </source>
</evidence>
<evidence type="ECO:0000256" key="6">
    <source>
        <dbReference type="ARBA" id="ARBA00022748"/>
    </source>
</evidence>
<dbReference type="NCBIfam" id="NF007691">
    <property type="entry name" value="PRK10369.1"/>
    <property type="match status" value="1"/>
</dbReference>
<proteinExistence type="inferred from homology"/>
<evidence type="ECO:0000256" key="4">
    <source>
        <dbReference type="ARBA" id="ARBA00022519"/>
    </source>
</evidence>
<organism evidence="14 15">
    <name type="scientific">Nitrosospira multiformis</name>
    <dbReference type="NCBI Taxonomy" id="1231"/>
    <lineage>
        <taxon>Bacteria</taxon>
        <taxon>Pseudomonadati</taxon>
        <taxon>Pseudomonadota</taxon>
        <taxon>Betaproteobacteria</taxon>
        <taxon>Nitrosomonadales</taxon>
        <taxon>Nitrosomonadaceae</taxon>
        <taxon>Nitrosospira</taxon>
    </lineage>
</organism>
<feature type="transmembrane region" description="Helical" evidence="11">
    <location>
        <begin position="249"/>
        <end position="265"/>
    </location>
</feature>
<dbReference type="GO" id="GO:0015232">
    <property type="term" value="F:heme transmembrane transporter activity"/>
    <property type="evidence" value="ECO:0007669"/>
    <property type="project" value="InterPro"/>
</dbReference>
<keyword evidence="6" id="KW-0201">Cytochrome c-type biogenesis</keyword>
<keyword evidence="4" id="KW-0997">Cell inner membrane</keyword>
<dbReference type="PRINTS" id="PR01410">
    <property type="entry name" value="CCBIOGENESIS"/>
</dbReference>
<evidence type="ECO:0000256" key="5">
    <source>
        <dbReference type="ARBA" id="ARBA00022692"/>
    </source>
</evidence>
<dbReference type="Pfam" id="PF01578">
    <property type="entry name" value="Cytochrom_C_asm"/>
    <property type="match status" value="1"/>
</dbReference>
<dbReference type="PRINTS" id="PR01411">
    <property type="entry name" value="CCMFBIOGNSIS"/>
</dbReference>
<comment type="function">
    <text evidence="9">Required for the biogenesis of c-type cytochromes. Possible subunit of a heme lyase.</text>
</comment>
<dbReference type="PANTHER" id="PTHR43653">
    <property type="entry name" value="CYTOCHROME C ASSEMBLY PROTEIN-RELATED"/>
    <property type="match status" value="1"/>
</dbReference>
<dbReference type="GO" id="GO:0020037">
    <property type="term" value="F:heme binding"/>
    <property type="evidence" value="ECO:0007669"/>
    <property type="project" value="InterPro"/>
</dbReference>
<keyword evidence="7 11" id="KW-1133">Transmembrane helix</keyword>
<feature type="transmembrane region" description="Helical" evidence="11">
    <location>
        <begin position="209"/>
        <end position="229"/>
    </location>
</feature>
<evidence type="ECO:0000259" key="13">
    <source>
        <dbReference type="Pfam" id="PF16327"/>
    </source>
</evidence>
<dbReference type="EMBL" id="FOCT01000001">
    <property type="protein sequence ID" value="SEM85478.1"/>
    <property type="molecule type" value="Genomic_DNA"/>
</dbReference>
<protein>
    <submittedName>
        <fullName evidence="14">Cytochrome c-type biogenesis protein CcmF</fullName>
    </submittedName>
</protein>
<evidence type="ECO:0000256" key="8">
    <source>
        <dbReference type="ARBA" id="ARBA00023136"/>
    </source>
</evidence>
<feature type="transmembrane region" description="Helical" evidence="11">
    <location>
        <begin position="121"/>
        <end position="142"/>
    </location>
</feature>
<dbReference type="InterPro" id="IPR002541">
    <property type="entry name" value="Cyt_c_assembly"/>
</dbReference>
<feature type="domain" description="Cytochrome c assembly protein" evidence="12">
    <location>
        <begin position="89"/>
        <end position="295"/>
    </location>
</feature>
<accession>A0A1H8BTY3</accession>
<feature type="transmembrane region" description="Helical" evidence="11">
    <location>
        <begin position="394"/>
        <end position="413"/>
    </location>
</feature>
<feature type="transmembrane region" description="Helical" evidence="11">
    <location>
        <begin position="352"/>
        <end position="374"/>
    </location>
</feature>
<feature type="domain" description="Cytochrome c-type biogenesis protein CcmF C-terminal" evidence="13">
    <location>
        <begin position="315"/>
        <end position="638"/>
    </location>
</feature>
<reference evidence="14 15" key="1">
    <citation type="submission" date="2016-10" db="EMBL/GenBank/DDBJ databases">
        <authorList>
            <person name="de Groot N.N."/>
        </authorList>
    </citation>
    <scope>NUCLEOTIDE SEQUENCE [LARGE SCALE GENOMIC DNA]</scope>
    <source>
        <strain evidence="14 15">Nl18</strain>
    </source>
</reference>
<feature type="transmembrane region" description="Helical" evidence="11">
    <location>
        <begin position="619"/>
        <end position="636"/>
    </location>
</feature>
<feature type="transmembrane region" description="Helical" evidence="11">
    <location>
        <begin position="177"/>
        <end position="197"/>
    </location>
</feature>
<feature type="transmembrane region" description="Helical" evidence="11">
    <location>
        <begin position="449"/>
        <end position="470"/>
    </location>
</feature>
<feature type="transmembrane region" description="Helical" evidence="11">
    <location>
        <begin position="425"/>
        <end position="443"/>
    </location>
</feature>
<evidence type="ECO:0000256" key="2">
    <source>
        <dbReference type="ARBA" id="ARBA00009186"/>
    </source>
</evidence>
<evidence type="ECO:0000256" key="10">
    <source>
        <dbReference type="SAM" id="MobiDB-lite"/>
    </source>
</evidence>
<sequence>MIPELGNFALILALLLALIQGTLPIIGAARGIPSWIALARPVVQGQFVFVAIAFFCLAYSFVNSDFSVVNVAQNSNSKLPLQYRFAATWGSHEGSLLLWTFMLACWSVAVSVFSKHLPNDMVARVLGVMGLVSVGFLIFMLFTSNPFDRMLPGAMEGSDLNPLLQDPGMVCHPPMLYMGYVGFSVAFAFAISALLSGQMDATWARWSRPWTTVAWMFLTIGIMMGSWWAYYELGWGGWWFWDPVENASFMPWLVGTALVHSLAVTEKRGSFKSWTVLLAICAFSLSLLGTFLVRSGVLTSVHAFATDPTRGIFILAFLVTITGGSLLLFAWRAPKIGLGGKFELVSRESMLLANNLLMMVAAGSILLGTLYPLFMDALELGKISVGPPYFEAVFVPLMTPAVFLIGLGPLARWKQASLPELAVRLRWAFGVSVVTALVMPFVMGEWKLMVSFSLLMAFWVITSVIVSVIHRLRSTGKQGLFAKLAAQSRSYYGMHAAHLGIAFFIIGVALVGGYETEKDVRMEIGDTVEVGGYTFRFNGVKKAPGPNYMSDIGNVDVLRDGKKINVLEPEKRTYNASGMPMTEAAIDTGILRDLYVALGEPLENGAWVVRVYHKPFVDWIWFGCMLMAFGGFLAVTDRRYRLSSRKQRETVEVEERKAAKASKAGRKATAPMIARSKKA</sequence>
<feature type="transmembrane region" description="Helical" evidence="11">
    <location>
        <begin position="312"/>
        <end position="331"/>
    </location>
</feature>
<evidence type="ECO:0000256" key="11">
    <source>
        <dbReference type="SAM" id="Phobius"/>
    </source>
</evidence>